<gene>
    <name evidence="2" type="ORF">EAX61_14205</name>
</gene>
<dbReference type="Proteomes" id="UP000281985">
    <property type="component" value="Unassembled WGS sequence"/>
</dbReference>
<protein>
    <submittedName>
        <fullName evidence="2">Uncharacterized protein</fullName>
    </submittedName>
</protein>
<evidence type="ECO:0000313" key="3">
    <source>
        <dbReference type="Proteomes" id="UP000281985"/>
    </source>
</evidence>
<comment type="caution">
    <text evidence="2">The sequence shown here is derived from an EMBL/GenBank/DDBJ whole genome shotgun (WGS) entry which is preliminary data.</text>
</comment>
<name>A0A3M0FVN4_9FLAO</name>
<accession>A0A3M0FVN4</accession>
<sequence>MATKRKITFVQILTVVMIVLAVIWEKNVQEWFTLNPGKADIHRVDLFVIVPLIVTLLAVSIFQLTRKGDEQR</sequence>
<proteinExistence type="predicted"/>
<keyword evidence="1" id="KW-1133">Transmembrane helix</keyword>
<organism evidence="2 3">
    <name type="scientific">Dokdonia sinensis</name>
    <dbReference type="NCBI Taxonomy" id="2479847"/>
    <lineage>
        <taxon>Bacteria</taxon>
        <taxon>Pseudomonadati</taxon>
        <taxon>Bacteroidota</taxon>
        <taxon>Flavobacteriia</taxon>
        <taxon>Flavobacteriales</taxon>
        <taxon>Flavobacteriaceae</taxon>
        <taxon>Dokdonia</taxon>
    </lineage>
</organism>
<evidence type="ECO:0000313" key="2">
    <source>
        <dbReference type="EMBL" id="RMB56558.1"/>
    </source>
</evidence>
<evidence type="ECO:0000256" key="1">
    <source>
        <dbReference type="SAM" id="Phobius"/>
    </source>
</evidence>
<reference evidence="2 3" key="1">
    <citation type="submission" date="2018-10" db="EMBL/GenBank/DDBJ databases">
        <title>Dokdonia luteus sp. nov., isolated from sea water.</title>
        <authorList>
            <person name="Zhou L.Y."/>
            <person name="Du Z.J."/>
        </authorList>
    </citation>
    <scope>NUCLEOTIDE SEQUENCE [LARGE SCALE GENOMIC DNA]</scope>
    <source>
        <strain evidence="2 3">SH27</strain>
    </source>
</reference>
<keyword evidence="1" id="KW-0812">Transmembrane</keyword>
<feature type="transmembrane region" description="Helical" evidence="1">
    <location>
        <begin position="44"/>
        <end position="64"/>
    </location>
</feature>
<keyword evidence="1" id="KW-0472">Membrane</keyword>
<dbReference type="RefSeq" id="WP_121918370.1">
    <property type="nucleotide sequence ID" value="NZ_REFV01000016.1"/>
</dbReference>
<dbReference type="OrthoDB" id="1451155at2"/>
<dbReference type="EMBL" id="REFV01000016">
    <property type="protein sequence ID" value="RMB56558.1"/>
    <property type="molecule type" value="Genomic_DNA"/>
</dbReference>
<dbReference type="AlphaFoldDB" id="A0A3M0FVN4"/>
<keyword evidence="3" id="KW-1185">Reference proteome</keyword>
<feature type="transmembrane region" description="Helical" evidence="1">
    <location>
        <begin position="7"/>
        <end position="24"/>
    </location>
</feature>